<dbReference type="GO" id="GO:0016887">
    <property type="term" value="F:ATP hydrolysis activity"/>
    <property type="evidence" value="ECO:0007669"/>
    <property type="project" value="InterPro"/>
</dbReference>
<dbReference type="InterPro" id="IPR020568">
    <property type="entry name" value="Ribosomal_Su5_D2-typ_SF"/>
</dbReference>
<evidence type="ECO:0000256" key="10">
    <source>
        <dbReference type="SAM" id="MobiDB-lite"/>
    </source>
</evidence>
<dbReference type="HAMAP" id="MF_00505">
    <property type="entry name" value="HSP90"/>
    <property type="match status" value="1"/>
</dbReference>
<accession>A0A7M7J6F1</accession>
<dbReference type="GO" id="GO:0101031">
    <property type="term" value="C:protein folding chaperone complex"/>
    <property type="evidence" value="ECO:0007669"/>
    <property type="project" value="UniProtKB-ARBA"/>
</dbReference>
<comment type="subcellular location">
    <subcellularLocation>
        <location evidence="1">Cytoplasm</location>
    </subcellularLocation>
</comment>
<comment type="similarity">
    <text evidence="2">Belongs to the heat shock protein 90 family.</text>
</comment>
<name>A0A7M7J6F1_VARDE</name>
<dbReference type="FunFam" id="1.20.120.790:FF:000001">
    <property type="entry name" value="Heat shock protein 90 alpha"/>
    <property type="match status" value="1"/>
</dbReference>
<proteinExistence type="inferred from homology"/>
<dbReference type="PIRSF" id="PIRSF002583">
    <property type="entry name" value="Hsp90"/>
    <property type="match status" value="1"/>
</dbReference>
<dbReference type="GO" id="GO:0005737">
    <property type="term" value="C:cytoplasm"/>
    <property type="evidence" value="ECO:0007669"/>
    <property type="project" value="UniProtKB-SubCell"/>
</dbReference>
<dbReference type="InterPro" id="IPR001404">
    <property type="entry name" value="Hsp90_fam"/>
</dbReference>
<feature type="compositionally biased region" description="Basic and acidic residues" evidence="10">
    <location>
        <begin position="229"/>
        <end position="240"/>
    </location>
</feature>
<dbReference type="AlphaFoldDB" id="A0A7M7J6F1"/>
<dbReference type="PRINTS" id="PR00775">
    <property type="entry name" value="HEATSHOCK90"/>
</dbReference>
<dbReference type="KEGG" id="vde:111244541"/>
<evidence type="ECO:0000256" key="2">
    <source>
        <dbReference type="ARBA" id="ARBA00008239"/>
    </source>
</evidence>
<dbReference type="Pfam" id="PF00183">
    <property type="entry name" value="HSP90"/>
    <property type="match status" value="1"/>
</dbReference>
<evidence type="ECO:0000256" key="7">
    <source>
        <dbReference type="ARBA" id="ARBA00023016"/>
    </source>
</evidence>
<feature type="region of interest" description="Disordered" evidence="10">
    <location>
        <begin position="686"/>
        <end position="714"/>
    </location>
</feature>
<feature type="binding site" evidence="9">
    <location>
        <begin position="124"/>
        <end position="129"/>
    </location>
    <ligand>
        <name>ATP</name>
        <dbReference type="ChEBI" id="CHEBI:30616"/>
    </ligand>
</feature>
<dbReference type="SMART" id="SM00387">
    <property type="entry name" value="HATPase_c"/>
    <property type="match status" value="1"/>
</dbReference>
<dbReference type="Gene3D" id="3.40.50.11260">
    <property type="match status" value="1"/>
</dbReference>
<evidence type="ECO:0000313" key="12">
    <source>
        <dbReference type="EnsemblMetazoa" id="XP_022647500"/>
    </source>
</evidence>
<dbReference type="FunFam" id="3.40.50.11260:FF:000001">
    <property type="entry name" value="Heat shock protein 90 alpha"/>
    <property type="match status" value="1"/>
</dbReference>
<feature type="binding site" evidence="9">
    <location>
        <position position="42"/>
    </location>
    <ligand>
        <name>ATP</name>
        <dbReference type="ChEBI" id="CHEBI:30616"/>
    </ligand>
</feature>
<dbReference type="GO" id="GO:0005524">
    <property type="term" value="F:ATP binding"/>
    <property type="evidence" value="ECO:0007669"/>
    <property type="project" value="UniProtKB-KW"/>
</dbReference>
<dbReference type="FunCoup" id="A0A7M7J6F1">
    <property type="interactions" value="1250"/>
</dbReference>
<evidence type="ECO:0000256" key="6">
    <source>
        <dbReference type="ARBA" id="ARBA00022840"/>
    </source>
</evidence>
<keyword evidence="4" id="KW-0963">Cytoplasm</keyword>
<dbReference type="FunFam" id="3.30.565.10:FF:000001">
    <property type="entry name" value="Heat shock protein HSP 90-alpha"/>
    <property type="match status" value="1"/>
</dbReference>
<feature type="binding site" evidence="9">
    <location>
        <begin position="104"/>
        <end position="105"/>
    </location>
    <ligand>
        <name>ATP</name>
        <dbReference type="ChEBI" id="CHEBI:30616"/>
    </ligand>
</feature>
<dbReference type="InterPro" id="IPR037196">
    <property type="entry name" value="HSP90_C"/>
</dbReference>
<organism evidence="12 13">
    <name type="scientific">Varroa destructor</name>
    <name type="common">Honeybee mite</name>
    <dbReference type="NCBI Taxonomy" id="109461"/>
    <lineage>
        <taxon>Eukaryota</taxon>
        <taxon>Metazoa</taxon>
        <taxon>Ecdysozoa</taxon>
        <taxon>Arthropoda</taxon>
        <taxon>Chelicerata</taxon>
        <taxon>Arachnida</taxon>
        <taxon>Acari</taxon>
        <taxon>Parasitiformes</taxon>
        <taxon>Mesostigmata</taxon>
        <taxon>Gamasina</taxon>
        <taxon>Dermanyssoidea</taxon>
        <taxon>Varroidae</taxon>
        <taxon>Varroa</taxon>
    </lineage>
</organism>
<feature type="binding site" evidence="9">
    <location>
        <position position="84"/>
    </location>
    <ligand>
        <name>ATP</name>
        <dbReference type="ChEBI" id="CHEBI:30616"/>
    </ligand>
</feature>
<dbReference type="Gene3D" id="1.20.120.790">
    <property type="entry name" value="Heat shock protein 90, C-terminal domain"/>
    <property type="match status" value="1"/>
</dbReference>
<feature type="compositionally biased region" description="Acidic residues" evidence="10">
    <location>
        <begin position="241"/>
        <end position="252"/>
    </location>
</feature>
<dbReference type="OrthoDB" id="5426351at2759"/>
<dbReference type="GO" id="GO:0140662">
    <property type="term" value="F:ATP-dependent protein folding chaperone"/>
    <property type="evidence" value="ECO:0007669"/>
    <property type="project" value="InterPro"/>
</dbReference>
<evidence type="ECO:0000256" key="9">
    <source>
        <dbReference type="PIRSR" id="PIRSR002583-1"/>
    </source>
</evidence>
<feature type="binding site" evidence="9">
    <location>
        <position position="89"/>
    </location>
    <ligand>
        <name>ATP</name>
        <dbReference type="ChEBI" id="CHEBI:30616"/>
    </ligand>
</feature>
<feature type="binding site" evidence="9">
    <location>
        <position position="175"/>
    </location>
    <ligand>
        <name>ATP</name>
        <dbReference type="ChEBI" id="CHEBI:30616"/>
    </ligand>
</feature>
<evidence type="ECO:0000256" key="1">
    <source>
        <dbReference type="ARBA" id="ARBA00004496"/>
    </source>
</evidence>
<dbReference type="PANTHER" id="PTHR11528">
    <property type="entry name" value="HEAT SHOCK PROTEIN 90 FAMILY MEMBER"/>
    <property type="match status" value="1"/>
</dbReference>
<reference evidence="12" key="1">
    <citation type="submission" date="2021-01" db="UniProtKB">
        <authorList>
            <consortium name="EnsemblMetazoa"/>
        </authorList>
    </citation>
    <scope>IDENTIFICATION</scope>
</reference>
<dbReference type="EnsemblMetazoa" id="XM_022791765">
    <property type="protein sequence ID" value="XP_022647500"/>
    <property type="gene ID" value="LOC111244541"/>
</dbReference>
<feature type="binding site" evidence="9">
    <location>
        <position position="97"/>
    </location>
    <ligand>
        <name>ATP</name>
        <dbReference type="ChEBI" id="CHEBI:30616"/>
    </ligand>
</feature>
<dbReference type="SUPFAM" id="SSF55874">
    <property type="entry name" value="ATPase domain of HSP90 chaperone/DNA topoisomerase II/histidine kinase"/>
    <property type="match status" value="1"/>
</dbReference>
<dbReference type="SUPFAM" id="SSF110942">
    <property type="entry name" value="HSP90 C-terminal domain"/>
    <property type="match status" value="1"/>
</dbReference>
<dbReference type="SUPFAM" id="SSF54211">
    <property type="entry name" value="Ribosomal protein S5 domain 2-like"/>
    <property type="match status" value="1"/>
</dbReference>
<evidence type="ECO:0000313" key="13">
    <source>
        <dbReference type="Proteomes" id="UP000594260"/>
    </source>
</evidence>
<dbReference type="CDD" id="cd16927">
    <property type="entry name" value="HATPase_Hsp90-like"/>
    <property type="match status" value="1"/>
</dbReference>
<dbReference type="FunFam" id="3.30.230.80:FF:000001">
    <property type="entry name" value="Heat shock protein 90 alpha"/>
    <property type="match status" value="1"/>
</dbReference>
<dbReference type="Gene3D" id="3.30.230.80">
    <property type="match status" value="1"/>
</dbReference>
<keyword evidence="13" id="KW-1185">Reference proteome</keyword>
<evidence type="ECO:0000259" key="11">
    <source>
        <dbReference type="SMART" id="SM00387"/>
    </source>
</evidence>
<feature type="binding site" evidence="9">
    <location>
        <position position="103"/>
    </location>
    <ligand>
        <name>ATP</name>
        <dbReference type="ChEBI" id="CHEBI:30616"/>
    </ligand>
</feature>
<keyword evidence="6 9" id="KW-0067">ATP-binding</keyword>
<dbReference type="NCBIfam" id="NF003555">
    <property type="entry name" value="PRK05218.1"/>
    <property type="match status" value="1"/>
</dbReference>
<evidence type="ECO:0000256" key="3">
    <source>
        <dbReference type="ARBA" id="ARBA00021845"/>
    </source>
</evidence>
<keyword evidence="7" id="KW-0346">Stress response</keyword>
<evidence type="ECO:0000256" key="5">
    <source>
        <dbReference type="ARBA" id="ARBA00022741"/>
    </source>
</evidence>
<dbReference type="Pfam" id="PF13589">
    <property type="entry name" value="HATPase_c_3"/>
    <property type="match status" value="1"/>
</dbReference>
<protein>
    <recommendedName>
        <fullName evidence="3">Heat shock protein 83</fullName>
    </recommendedName>
</protein>
<dbReference type="GO" id="GO:0051082">
    <property type="term" value="F:unfolded protein binding"/>
    <property type="evidence" value="ECO:0007669"/>
    <property type="project" value="InterPro"/>
</dbReference>
<feature type="domain" description="Histidine kinase/HSP90-like ATPase" evidence="11">
    <location>
        <begin position="31"/>
        <end position="185"/>
    </location>
</feature>
<dbReference type="Gene3D" id="3.30.565.10">
    <property type="entry name" value="Histidine kinase-like ATPase, C-terminal domain"/>
    <property type="match status" value="1"/>
</dbReference>
<keyword evidence="5 9" id="KW-0547">Nucleotide-binding</keyword>
<evidence type="ECO:0000256" key="4">
    <source>
        <dbReference type="ARBA" id="ARBA00022490"/>
    </source>
</evidence>
<dbReference type="InterPro" id="IPR019805">
    <property type="entry name" value="Heat_shock_protein_90_CS"/>
</dbReference>
<dbReference type="Proteomes" id="UP000594260">
    <property type="component" value="Unplaced"/>
</dbReference>
<dbReference type="PROSITE" id="PS00298">
    <property type="entry name" value="HSP90"/>
    <property type="match status" value="1"/>
</dbReference>
<dbReference type="InParanoid" id="A0A7M7J6F1"/>
<sequence>MPEEQQNVETFAFQAEIAQLMSLIINTFYSNKEIFLRELVSNASDALDKIRYESLTDASKLEAQKELYIKLIPDSENKTLTIIDTGIGMTKADLINNLGTIAKSGTKAFMEALQAGADISMIGQFGVGFYSAYLVADKVTVTSKHNDDEQYTWESSAGGSFTIRTDNTEPLGRGTKIVLHLKEDQAEYCEERRIKEVIKKHSQFIGYPIKLLVQKERQKEVSDDEAEEDDKKEQKEKKDDDIEDAGEDEDADKEAGDKKKKKTIKEKYTEDEELNKTKPIWMRNVDDISQEEYGEFYKSLTNDWEDHLAVKHFSVEGQLEFRALLFVPKRAPFDLFENKKQKNNIKLYVRRVFIMENCDELIPEYLNFMRGVVDSEDLPLNISREMLQQNKILKVIRKNLVKKCLELFESIAEDKEMYKKFYEQFSKNMKLGIHEDSQNRKKLADLLRYYTSASGDEMCSIKDYVSRMKDNQKHIYFISGESREAVANSAFVERVKKRGFEVIYMIEPIDEYCIQQLKEYDGKQLVSVTKEGLELPEDEEEKKMFEANIKKFEGLCKIIKDILDKKVEKVVVSNRLVSSPCCIVTSQYGWSANMERIMKAQALRDSSTMGYMAAKKHLEINPDHPIIEQLRVKAEADRNDKSVKDLVHLLFETALLCSGFNLDEPGQHAGRIYRMIKLGLGIDDDGSEIDDETVEGPPALEPTTEDAQRMEEVD</sequence>
<keyword evidence="8" id="KW-0143">Chaperone</keyword>
<dbReference type="CTD" id="38389"/>
<dbReference type="OMA" id="CYMWESS"/>
<feature type="region of interest" description="Disordered" evidence="10">
    <location>
        <begin position="217"/>
        <end position="262"/>
    </location>
</feature>
<feature type="binding site" evidence="9">
    <location>
        <position position="384"/>
    </location>
    <ligand>
        <name>ATP</name>
        <dbReference type="ChEBI" id="CHEBI:30616"/>
    </ligand>
</feature>
<dbReference type="InterPro" id="IPR003594">
    <property type="entry name" value="HATPase_dom"/>
</dbReference>
<evidence type="ECO:0000256" key="8">
    <source>
        <dbReference type="ARBA" id="ARBA00023186"/>
    </source>
</evidence>
<dbReference type="RefSeq" id="XP_022647500.1">
    <property type="nucleotide sequence ID" value="XM_022791765.1"/>
</dbReference>
<dbReference type="GeneID" id="111244541"/>
<dbReference type="InterPro" id="IPR020575">
    <property type="entry name" value="Hsp90_N"/>
</dbReference>
<feature type="binding site" evidence="9">
    <location>
        <position position="38"/>
    </location>
    <ligand>
        <name>ATP</name>
        <dbReference type="ChEBI" id="CHEBI:30616"/>
    </ligand>
</feature>
<dbReference type="InterPro" id="IPR036890">
    <property type="entry name" value="HATPase_C_sf"/>
</dbReference>